<keyword evidence="3" id="KW-1185">Reference proteome</keyword>
<dbReference type="EMBL" id="FNVO01000017">
    <property type="protein sequence ID" value="SEG84521.1"/>
    <property type="molecule type" value="Genomic_DNA"/>
</dbReference>
<dbReference type="PANTHER" id="PTHR36836:SF1">
    <property type="entry name" value="COLANIC ACID BIOSYNTHESIS PROTEIN WCAK"/>
    <property type="match status" value="1"/>
</dbReference>
<proteinExistence type="predicted"/>
<dbReference type="PANTHER" id="PTHR36836">
    <property type="entry name" value="COLANIC ACID BIOSYNTHESIS PROTEIN WCAK"/>
    <property type="match status" value="1"/>
</dbReference>
<dbReference type="InterPro" id="IPR007345">
    <property type="entry name" value="Polysacch_pyruvyl_Trfase"/>
</dbReference>
<evidence type="ECO:0000259" key="1">
    <source>
        <dbReference type="Pfam" id="PF04230"/>
    </source>
</evidence>
<protein>
    <submittedName>
        <fullName evidence="2">Polysaccharide pyruvyl transferase CsaB</fullName>
    </submittedName>
</protein>
<dbReference type="AlphaFoldDB" id="A0A1H6DH68"/>
<dbReference type="Pfam" id="PF04230">
    <property type="entry name" value="PS_pyruv_trans"/>
    <property type="match status" value="1"/>
</dbReference>
<keyword evidence="2" id="KW-0808">Transferase</keyword>
<dbReference type="SUPFAM" id="SSF52317">
    <property type="entry name" value="Class I glutamine amidotransferase-like"/>
    <property type="match status" value="1"/>
</dbReference>
<reference evidence="3" key="1">
    <citation type="submission" date="2016-10" db="EMBL/GenBank/DDBJ databases">
        <authorList>
            <person name="Varghese N."/>
            <person name="Submissions S."/>
        </authorList>
    </citation>
    <scope>NUCLEOTIDE SEQUENCE [LARGE SCALE GENOMIC DNA]</scope>
    <source>
        <strain evidence="3">DSM 43163</strain>
    </source>
</reference>
<gene>
    <name evidence="2" type="ORF">SAMN04489712_11718</name>
</gene>
<evidence type="ECO:0000313" key="3">
    <source>
        <dbReference type="Proteomes" id="UP000236723"/>
    </source>
</evidence>
<evidence type="ECO:0000313" key="2">
    <source>
        <dbReference type="EMBL" id="SEG84521.1"/>
    </source>
</evidence>
<feature type="domain" description="Polysaccharide pyruvyl transferase" evidence="1">
    <location>
        <begin position="20"/>
        <end position="303"/>
    </location>
</feature>
<organism evidence="2 3">
    <name type="scientific">Thermomonospora echinospora</name>
    <dbReference type="NCBI Taxonomy" id="1992"/>
    <lineage>
        <taxon>Bacteria</taxon>
        <taxon>Bacillati</taxon>
        <taxon>Actinomycetota</taxon>
        <taxon>Actinomycetes</taxon>
        <taxon>Streptosporangiales</taxon>
        <taxon>Thermomonosporaceae</taxon>
        <taxon>Thermomonospora</taxon>
    </lineage>
</organism>
<dbReference type="InterPro" id="IPR029062">
    <property type="entry name" value="Class_I_gatase-like"/>
</dbReference>
<dbReference type="Proteomes" id="UP000236723">
    <property type="component" value="Unassembled WGS sequence"/>
</dbReference>
<accession>A0A1H6DH68</accession>
<name>A0A1H6DH68_9ACTN</name>
<dbReference type="GO" id="GO:0016740">
    <property type="term" value="F:transferase activity"/>
    <property type="evidence" value="ECO:0007669"/>
    <property type="project" value="UniProtKB-KW"/>
</dbReference>
<sequence length="392" mass="43175">MSDISRPLRVGVAGSYGGLNLGDEAILMCVLACLRQLRPSIEFTVFSRNAEHTRRMHGLARVVGWEGADRRQVQPSLQDLDLLVLGGGGLLHDGAARGFLRLVRLAQKSGIPTFGYALGAGPLTEAEDRRLVREAVHALNDLTVRDQESKLVLEEVEVDREIDVAADPALLLTPEPFTREMLEREGIPRDGHLVAMSVREPGRAAQNLDEHSYHELLGEVADFLVHRLDANVVFVPMERDDISHAHAVLSHMVAADRGHVLKRFYEPGQIAGLMRHFDLAVGMRLHFVMLAACAGVPVMPLPYAGKVFDFARIVGAPTLTGVARREAGPLIAEIDRLWDEREHCARLLRDRIAQLKRQAAVSCRRCGELIEQIEESRAALPVRGVPGTSLPS</sequence>